<evidence type="ECO:0000313" key="2">
    <source>
        <dbReference type="Proteomes" id="UP001489004"/>
    </source>
</evidence>
<organism evidence="1 2">
    <name type="scientific">[Myrmecia] bisecta</name>
    <dbReference type="NCBI Taxonomy" id="41462"/>
    <lineage>
        <taxon>Eukaryota</taxon>
        <taxon>Viridiplantae</taxon>
        <taxon>Chlorophyta</taxon>
        <taxon>core chlorophytes</taxon>
        <taxon>Trebouxiophyceae</taxon>
        <taxon>Trebouxiales</taxon>
        <taxon>Trebouxiaceae</taxon>
        <taxon>Myrmecia</taxon>
    </lineage>
</organism>
<dbReference type="AlphaFoldDB" id="A0AAW1P6H4"/>
<dbReference type="Proteomes" id="UP001489004">
    <property type="component" value="Unassembled WGS sequence"/>
</dbReference>
<dbReference type="EMBL" id="JALJOR010000013">
    <property type="protein sequence ID" value="KAK9806876.1"/>
    <property type="molecule type" value="Genomic_DNA"/>
</dbReference>
<gene>
    <name evidence="1" type="ORF">WJX72_005901</name>
</gene>
<comment type="caution">
    <text evidence="1">The sequence shown here is derived from an EMBL/GenBank/DDBJ whole genome shotgun (WGS) entry which is preliminary data.</text>
</comment>
<evidence type="ECO:0000313" key="1">
    <source>
        <dbReference type="EMBL" id="KAK9806876.1"/>
    </source>
</evidence>
<reference evidence="1 2" key="1">
    <citation type="journal article" date="2024" name="Nat. Commun.">
        <title>Phylogenomics reveals the evolutionary origins of lichenization in chlorophyte algae.</title>
        <authorList>
            <person name="Puginier C."/>
            <person name="Libourel C."/>
            <person name="Otte J."/>
            <person name="Skaloud P."/>
            <person name="Haon M."/>
            <person name="Grisel S."/>
            <person name="Petersen M."/>
            <person name="Berrin J.G."/>
            <person name="Delaux P.M."/>
            <person name="Dal Grande F."/>
            <person name="Keller J."/>
        </authorList>
    </citation>
    <scope>NUCLEOTIDE SEQUENCE [LARGE SCALE GENOMIC DNA]</scope>
    <source>
        <strain evidence="1 2">SAG 2043</strain>
    </source>
</reference>
<name>A0AAW1P6H4_9CHLO</name>
<accession>A0AAW1P6H4</accession>
<keyword evidence="2" id="KW-1185">Reference proteome</keyword>
<proteinExistence type="predicted"/>
<protein>
    <submittedName>
        <fullName evidence="1">Uncharacterized protein</fullName>
    </submittedName>
</protein>
<sequence length="327" mass="36771">MAVYQYSTDLLSTVWEADEATRARLQTTANSPAEWALWSRYDVYYADTKDGTVVCGLAVSIEGAFMISFFHGGRTGRQALAEHLLQQTRIPHKGLLVAEGLHPAFAPGSLFQALSIPDLFEAEYDASDVLIKAAGPVTVVRPAPSETLWPVRLQVGVRCVGKELLTWQTVDALAEVSRERAEVTLTFEHLVMLPYDGGFGDDTDIHLMWKGFDLLSSARNRPRWNKLTSYCSKSEEVKMYLLQGYFDRSCSSLSLQGGIDRLVVPLAHRPEYVYTHQAGALRDALVFLYGCQNKAARRLQRAWRMCVSNPTYLVARKRLLREYQELA</sequence>